<dbReference type="RefSeq" id="WP_229838571.1">
    <property type="nucleotide sequence ID" value="NZ_BNAG01000002.1"/>
</dbReference>
<dbReference type="InterPro" id="IPR050982">
    <property type="entry name" value="Auxin_biosynth/cation_transpt"/>
</dbReference>
<dbReference type="Proteomes" id="UP000658258">
    <property type="component" value="Unassembled WGS sequence"/>
</dbReference>
<protein>
    <submittedName>
        <fullName evidence="2">Flavoprotein</fullName>
    </submittedName>
</protein>
<proteinExistence type="predicted"/>
<dbReference type="SUPFAM" id="SSF51905">
    <property type="entry name" value="FAD/NAD(P)-binding domain"/>
    <property type="match status" value="1"/>
</dbReference>
<keyword evidence="1" id="KW-0560">Oxidoreductase</keyword>
<dbReference type="InterPro" id="IPR036188">
    <property type="entry name" value="FAD/NAD-bd_sf"/>
</dbReference>
<organism evidence="2 3">
    <name type="scientific">Roseivirga thermotolerans</name>
    <dbReference type="NCBI Taxonomy" id="1758176"/>
    <lineage>
        <taxon>Bacteria</taxon>
        <taxon>Pseudomonadati</taxon>
        <taxon>Bacteroidota</taxon>
        <taxon>Cytophagia</taxon>
        <taxon>Cytophagales</taxon>
        <taxon>Roseivirgaceae</taxon>
        <taxon>Roseivirga</taxon>
    </lineage>
</organism>
<dbReference type="PANTHER" id="PTHR43539:SF78">
    <property type="entry name" value="FLAVIN-CONTAINING MONOOXYGENASE"/>
    <property type="match status" value="1"/>
</dbReference>
<dbReference type="EMBL" id="BNAG01000002">
    <property type="protein sequence ID" value="GHE60459.1"/>
    <property type="molecule type" value="Genomic_DNA"/>
</dbReference>
<evidence type="ECO:0000313" key="3">
    <source>
        <dbReference type="Proteomes" id="UP000658258"/>
    </source>
</evidence>
<evidence type="ECO:0000313" key="2">
    <source>
        <dbReference type="EMBL" id="GHE60459.1"/>
    </source>
</evidence>
<gene>
    <name evidence="2" type="ORF">GCM10011340_14120</name>
</gene>
<evidence type="ECO:0000256" key="1">
    <source>
        <dbReference type="ARBA" id="ARBA00023002"/>
    </source>
</evidence>
<dbReference type="PRINTS" id="PR00411">
    <property type="entry name" value="PNDRDTASEI"/>
</dbReference>
<sequence length="488" mass="52650">MMTINRELPVAIIGAGPVGLAAASHLALRNIPFLIFENGPEVGHNVSDWKHVKVFSPWRYNIDKAAKEILSKSGWVEPDREVLPTGADLVNQYLRPLAGHPKVKPYLHLNSTVLSITKKGITKVNSHNRDSSPFVIWVRQEETNLSFEASVVIDASGTWQNPNPIGSGGSFAQGEHEHRHKIAYRIPDILGKDKKRYANKSVLVVGGGHSAINSLLSLAELKVDYPNTRLHWALHSESLSKLYGGREQDALEARGALGTRIEQLVNSGQLSLHMPFYIDRVSSEDGTIAVHGLLEGKDHTVSAIDEIIANTGARPDFSMLQEIRLARDPALECVPQLAELIDPNIHSCGTVRPHGELELKQPETNFYVVGVKSYGRAPTFLMATGYEQVRSIAAWLDGDIEGARRVELDLPETGVCGSTNEGDLSCCGSVSSPAESDSEVAGCCGGAPTENTEACCKLDEVKKAEGEEGCGCGTTATVTHAHASACCG</sequence>
<dbReference type="PANTHER" id="PTHR43539">
    <property type="entry name" value="FLAVIN-BINDING MONOOXYGENASE-LIKE PROTEIN (AFU_ORTHOLOGUE AFUA_4G09220)"/>
    <property type="match status" value="1"/>
</dbReference>
<reference evidence="3" key="1">
    <citation type="journal article" date="2019" name="Int. J. Syst. Evol. Microbiol.">
        <title>The Global Catalogue of Microorganisms (GCM) 10K type strain sequencing project: providing services to taxonomists for standard genome sequencing and annotation.</title>
        <authorList>
            <consortium name="The Broad Institute Genomics Platform"/>
            <consortium name="The Broad Institute Genome Sequencing Center for Infectious Disease"/>
            <person name="Wu L."/>
            <person name="Ma J."/>
        </authorList>
    </citation>
    <scope>NUCLEOTIDE SEQUENCE [LARGE SCALE GENOMIC DNA]</scope>
    <source>
        <strain evidence="3">CGMCC 1.15111</strain>
    </source>
</reference>
<keyword evidence="3" id="KW-1185">Reference proteome</keyword>
<dbReference type="PRINTS" id="PR00368">
    <property type="entry name" value="FADPNR"/>
</dbReference>
<dbReference type="Pfam" id="PF13738">
    <property type="entry name" value="Pyr_redox_3"/>
    <property type="match status" value="1"/>
</dbReference>
<name>A0ABQ3I396_9BACT</name>
<comment type="caution">
    <text evidence="2">The sequence shown here is derived from an EMBL/GenBank/DDBJ whole genome shotgun (WGS) entry which is preliminary data.</text>
</comment>
<dbReference type="Gene3D" id="3.50.50.60">
    <property type="entry name" value="FAD/NAD(P)-binding domain"/>
    <property type="match status" value="1"/>
</dbReference>
<accession>A0ABQ3I396</accession>